<dbReference type="PANTHER" id="PTHR22902">
    <property type="entry name" value="SESQUIPEDALIAN"/>
    <property type="match status" value="1"/>
</dbReference>
<dbReference type="PROSITE" id="PS50003">
    <property type="entry name" value="PH_DOMAIN"/>
    <property type="match status" value="1"/>
</dbReference>
<reference evidence="4" key="1">
    <citation type="thesis" date="2020" institute="ProQuest LLC" country="789 East Eisenhower Parkway, Ann Arbor, MI, USA">
        <title>Comparative Genomics and Chromosome Evolution.</title>
        <authorList>
            <person name="Mudd A.B."/>
        </authorList>
    </citation>
    <scope>NUCLEOTIDE SEQUENCE</scope>
    <source>
        <strain evidence="4">Female2</strain>
        <tissue evidence="4">Blood</tissue>
    </source>
</reference>
<dbReference type="GO" id="GO:0030136">
    <property type="term" value="C:clathrin-coated vesicle"/>
    <property type="evidence" value="ECO:0007669"/>
    <property type="project" value="UniProtKB-SubCell"/>
</dbReference>
<dbReference type="Gene3D" id="2.30.29.30">
    <property type="entry name" value="Pleckstrin-homology domain (PH domain)/Phosphotyrosine-binding domain (PTB)"/>
    <property type="match status" value="1"/>
</dbReference>
<dbReference type="SMART" id="SM00233">
    <property type="entry name" value="PH"/>
    <property type="match status" value="1"/>
</dbReference>
<comment type="similarity">
    <text evidence="1">Belongs to the sesquipedalian family.</text>
</comment>
<dbReference type="CDD" id="cd13288">
    <property type="entry name" value="PH_Ses"/>
    <property type="match status" value="1"/>
</dbReference>
<evidence type="ECO:0000313" key="5">
    <source>
        <dbReference type="Proteomes" id="UP000812440"/>
    </source>
</evidence>
<dbReference type="Proteomes" id="UP000812440">
    <property type="component" value="Chromosome 5"/>
</dbReference>
<dbReference type="SUPFAM" id="SSF50729">
    <property type="entry name" value="PH domain-like"/>
    <property type="match status" value="1"/>
</dbReference>
<feature type="compositionally biased region" description="Polar residues" evidence="2">
    <location>
        <begin position="196"/>
        <end position="216"/>
    </location>
</feature>
<dbReference type="GO" id="GO:0001881">
    <property type="term" value="P:receptor recycling"/>
    <property type="evidence" value="ECO:0007669"/>
    <property type="project" value="UniProtKB-UniRule"/>
</dbReference>
<evidence type="ECO:0000313" key="4">
    <source>
        <dbReference type="EMBL" id="KAG8444797.1"/>
    </source>
</evidence>
<name>A0A8T2JN01_9PIPI</name>
<gene>
    <name evidence="4" type="ORF">GDO86_009824</name>
</gene>
<dbReference type="OrthoDB" id="10261837at2759"/>
<feature type="domain" description="PH" evidence="3">
    <location>
        <begin position="17"/>
        <end position="113"/>
    </location>
</feature>
<evidence type="ECO:0000259" key="3">
    <source>
        <dbReference type="PROSITE" id="PS50003"/>
    </source>
</evidence>
<dbReference type="PANTHER" id="PTHR22902:SF54">
    <property type="entry name" value="SESQUIPEDALIAN"/>
    <property type="match status" value="1"/>
</dbReference>
<dbReference type="InterPro" id="IPR045188">
    <property type="entry name" value="Boi1/Boi2-like"/>
</dbReference>
<keyword evidence="1" id="KW-0968">Cytoplasmic vesicle</keyword>
<proteinExistence type="inferred from homology"/>
<keyword evidence="5" id="KW-1185">Reference proteome</keyword>
<dbReference type="GO" id="GO:0005769">
    <property type="term" value="C:early endosome"/>
    <property type="evidence" value="ECO:0007669"/>
    <property type="project" value="UniProtKB-SubCell"/>
</dbReference>
<evidence type="ECO:0000256" key="2">
    <source>
        <dbReference type="SAM" id="MobiDB-lite"/>
    </source>
</evidence>
<dbReference type="Pfam" id="PF00169">
    <property type="entry name" value="PH"/>
    <property type="match status" value="1"/>
</dbReference>
<keyword evidence="1" id="KW-0333">Golgi apparatus</keyword>
<feature type="region of interest" description="Disordered" evidence="2">
    <location>
        <begin position="188"/>
        <end position="216"/>
    </location>
</feature>
<comment type="subcellular location">
    <subcellularLocation>
        <location evidence="1">Early endosome</location>
    </subcellularLocation>
    <subcellularLocation>
        <location evidence="1">Recycling endosome</location>
    </subcellularLocation>
    <subcellularLocation>
        <location evidence="1">Golgi apparatus</location>
        <location evidence="1">trans-Golgi network</location>
    </subcellularLocation>
    <subcellularLocation>
        <location evidence="1">Cytoplasmic vesicle</location>
        <location evidence="1">Clathrin-coated vesicle</location>
    </subcellularLocation>
</comment>
<keyword evidence="1" id="KW-0597">Phosphoprotein</keyword>
<accession>A0A8T2JN01</accession>
<dbReference type="GO" id="GO:0005802">
    <property type="term" value="C:trans-Golgi network"/>
    <property type="evidence" value="ECO:0007669"/>
    <property type="project" value="UniProtKB-UniRule"/>
</dbReference>
<dbReference type="GO" id="GO:0055037">
    <property type="term" value="C:recycling endosome"/>
    <property type="evidence" value="ECO:0007669"/>
    <property type="project" value="UniProtKB-SubCell"/>
</dbReference>
<protein>
    <recommendedName>
        <fullName evidence="1">Sesquipedalian</fullName>
        <shortName evidence="1">Ses</shortName>
    </recommendedName>
    <alternativeName>
        <fullName evidence="1">PH domain-containing endocytic trafficking adaptor</fullName>
    </alternativeName>
</protein>
<dbReference type="InterPro" id="IPR001849">
    <property type="entry name" value="PH_domain"/>
</dbReference>
<dbReference type="GO" id="GO:0005829">
    <property type="term" value="C:cytosol"/>
    <property type="evidence" value="ECO:0007669"/>
    <property type="project" value="GOC"/>
</dbReference>
<dbReference type="GO" id="GO:0042147">
    <property type="term" value="P:retrograde transport, endosome to Golgi"/>
    <property type="evidence" value="ECO:0007669"/>
    <property type="project" value="UniProtKB-UniRule"/>
</dbReference>
<comment type="caution">
    <text evidence="4">The sequence shown here is derived from an EMBL/GenBank/DDBJ whole genome shotgun (WGS) entry which is preliminary data.</text>
</comment>
<keyword evidence="1" id="KW-0967">Endosome</keyword>
<dbReference type="GO" id="GO:0007032">
    <property type="term" value="P:endosome organization"/>
    <property type="evidence" value="ECO:0007669"/>
    <property type="project" value="UniProtKB-UniRule"/>
</dbReference>
<comment type="function">
    <text evidence="1">Plays a role in endocytic trafficking. Required for receptor recycling from endosomes, both to the trans-Golgi network and the plasma membrane.</text>
</comment>
<organism evidence="4 5">
    <name type="scientific">Hymenochirus boettgeri</name>
    <name type="common">Congo dwarf clawed frog</name>
    <dbReference type="NCBI Taxonomy" id="247094"/>
    <lineage>
        <taxon>Eukaryota</taxon>
        <taxon>Metazoa</taxon>
        <taxon>Chordata</taxon>
        <taxon>Craniata</taxon>
        <taxon>Vertebrata</taxon>
        <taxon>Euteleostomi</taxon>
        <taxon>Amphibia</taxon>
        <taxon>Batrachia</taxon>
        <taxon>Anura</taxon>
        <taxon>Pipoidea</taxon>
        <taxon>Pipidae</taxon>
        <taxon>Pipinae</taxon>
        <taxon>Hymenochirus</taxon>
    </lineage>
</organism>
<dbReference type="InterPro" id="IPR011993">
    <property type="entry name" value="PH-like_dom_sf"/>
</dbReference>
<sequence>MKLNERNLVHYATCKSPVDKSGFLLKKGDRNTTYYRRWCVLKGNILFYFDNEESKDPVGAIVLEGCRVELCDSSEEFAFAIKFASTKSRPYMLVADSQNAMESWVKALSRANFEYIRLVVTELQKQLDEIQNGTNYFNIQAIKENDLYNSKYNNLHQHLYPNPSDKLPCIEPKYDNWVTWKNARCEAANGSDKNSDLVSNPSSDSEGNGQKVSLTSEKLLPKSGEGESCSYSLQSTQSPIFGSFVQLHNFFGEEIVELRDKWTEPPQSVVTQTVVFGLSE</sequence>
<evidence type="ECO:0000256" key="1">
    <source>
        <dbReference type="RuleBase" id="RU369082"/>
    </source>
</evidence>
<dbReference type="EMBL" id="JAACNH010000004">
    <property type="protein sequence ID" value="KAG8444797.1"/>
    <property type="molecule type" value="Genomic_DNA"/>
</dbReference>
<dbReference type="AlphaFoldDB" id="A0A8T2JN01"/>